<keyword evidence="2" id="KW-1185">Reference proteome</keyword>
<gene>
    <name evidence="1" type="ORF">DMP06_08055</name>
</gene>
<dbReference type="RefSeq" id="WP_123209223.1">
    <property type="nucleotide sequence ID" value="NZ_JBHTHO010000017.1"/>
</dbReference>
<reference evidence="2" key="1">
    <citation type="submission" date="2018-05" db="EMBL/GenBank/DDBJ databases">
        <title>Genome Sequencing of selected type strains of the family Eggerthellaceae.</title>
        <authorList>
            <person name="Danylec N."/>
            <person name="Stoll D.A."/>
            <person name="Doetsch A."/>
            <person name="Huch M."/>
        </authorList>
    </citation>
    <scope>NUCLEOTIDE SEQUENCE [LARGE SCALE GENOMIC DNA]</scope>
    <source>
        <strain evidence="2">DSM 24851</strain>
    </source>
</reference>
<protein>
    <submittedName>
        <fullName evidence="1">Uncharacterized protein</fullName>
    </submittedName>
</protein>
<evidence type="ECO:0000313" key="1">
    <source>
        <dbReference type="EMBL" id="RNL39068.1"/>
    </source>
</evidence>
<comment type="caution">
    <text evidence="1">The sequence shown here is derived from an EMBL/GenBank/DDBJ whole genome shotgun (WGS) entry which is preliminary data.</text>
</comment>
<dbReference type="Proteomes" id="UP000269591">
    <property type="component" value="Unassembled WGS sequence"/>
</dbReference>
<sequence length="143" mass="16476">MGVFNRMFEGARAESAEIEQNFQLLVDDIVGTIRKNQIDIECLFVLADLMAEDVTISEPGTSIGDHLRYRFADHGFASPSNPARLARSLAQRLNCDVVEVYNEKYDGSRGTLRGYRLDSRDFAQKRREEEERCRREQGKLRRC</sequence>
<evidence type="ECO:0000313" key="2">
    <source>
        <dbReference type="Proteomes" id="UP000269591"/>
    </source>
</evidence>
<proteinExistence type="predicted"/>
<dbReference type="AlphaFoldDB" id="A0A3N0AWK1"/>
<organism evidence="1 2">
    <name type="scientific">Slackia equolifaciens</name>
    <dbReference type="NCBI Taxonomy" id="498718"/>
    <lineage>
        <taxon>Bacteria</taxon>
        <taxon>Bacillati</taxon>
        <taxon>Actinomycetota</taxon>
        <taxon>Coriobacteriia</taxon>
        <taxon>Eggerthellales</taxon>
        <taxon>Eggerthellaceae</taxon>
        <taxon>Slackia</taxon>
    </lineage>
</organism>
<name>A0A3N0AWK1_9ACTN</name>
<dbReference type="EMBL" id="QIBX01000014">
    <property type="protein sequence ID" value="RNL39068.1"/>
    <property type="molecule type" value="Genomic_DNA"/>
</dbReference>
<accession>A0A3N0AWK1</accession>